<proteinExistence type="predicted"/>
<reference evidence="1 2" key="1">
    <citation type="submission" date="2020-02" db="EMBL/GenBank/DDBJ databases">
        <title>Genome sequence of the type strain DSM 27180 of Arthrobacter silviterrae.</title>
        <authorList>
            <person name="Gao J."/>
            <person name="Sun J."/>
        </authorList>
    </citation>
    <scope>NUCLEOTIDE SEQUENCE [LARGE SCALE GENOMIC DNA]</scope>
    <source>
        <strain evidence="1 2">DSM 27180</strain>
    </source>
</reference>
<gene>
    <name evidence="1" type="ORF">G6N77_08780</name>
</gene>
<protein>
    <submittedName>
        <fullName evidence="1">Uncharacterized protein</fullName>
    </submittedName>
</protein>
<dbReference type="Proteomes" id="UP000479226">
    <property type="component" value="Unassembled WGS sequence"/>
</dbReference>
<organism evidence="1 2">
    <name type="scientific">Arthrobacter silviterrae</name>
    <dbReference type="NCBI Taxonomy" id="2026658"/>
    <lineage>
        <taxon>Bacteria</taxon>
        <taxon>Bacillati</taxon>
        <taxon>Actinomycetota</taxon>
        <taxon>Actinomycetes</taxon>
        <taxon>Micrococcales</taxon>
        <taxon>Micrococcaceae</taxon>
        <taxon>Arthrobacter</taxon>
    </lineage>
</organism>
<comment type="caution">
    <text evidence="1">The sequence shown here is derived from an EMBL/GenBank/DDBJ whole genome shotgun (WGS) entry which is preliminary data.</text>
</comment>
<dbReference type="EMBL" id="JAAKZI010000012">
    <property type="protein sequence ID" value="NGN83550.1"/>
    <property type="molecule type" value="Genomic_DNA"/>
</dbReference>
<sequence length="88" mass="9476">MEFTASPLQGVLAQLVTGATAMASDDVEISTLVPEGEWTDESLAVLVADYEHKIAEMGAPQSQIKTHVEHTSRGGVKIRVVWDRNGTP</sequence>
<name>A0ABX0DCL2_9MICC</name>
<accession>A0ABX0DCL2</accession>
<evidence type="ECO:0000313" key="1">
    <source>
        <dbReference type="EMBL" id="NGN83550.1"/>
    </source>
</evidence>
<evidence type="ECO:0000313" key="2">
    <source>
        <dbReference type="Proteomes" id="UP000479226"/>
    </source>
</evidence>
<keyword evidence="2" id="KW-1185">Reference proteome</keyword>
<dbReference type="RefSeq" id="WP_165181653.1">
    <property type="nucleotide sequence ID" value="NZ_JAAKZI010000012.1"/>
</dbReference>